<keyword evidence="2" id="KW-0812">Transmembrane</keyword>
<evidence type="ECO:0000256" key="2">
    <source>
        <dbReference type="SAM" id="Phobius"/>
    </source>
</evidence>
<dbReference type="EMBL" id="WJPO01000012">
    <property type="protein sequence ID" value="MRH21170.1"/>
    <property type="molecule type" value="Genomic_DNA"/>
</dbReference>
<evidence type="ECO:0000256" key="1">
    <source>
        <dbReference type="SAM" id="MobiDB-lite"/>
    </source>
</evidence>
<dbReference type="AlphaFoldDB" id="A0A844B665"/>
<dbReference type="InterPro" id="IPR011723">
    <property type="entry name" value="Znf/thioredoxin_put"/>
</dbReference>
<gene>
    <name evidence="4" type="ORF">GH815_09200</name>
</gene>
<proteinExistence type="predicted"/>
<organism evidence="4 5">
    <name type="scientific">Rhodovulum strictum</name>
    <dbReference type="NCBI Taxonomy" id="58314"/>
    <lineage>
        <taxon>Bacteria</taxon>
        <taxon>Pseudomonadati</taxon>
        <taxon>Pseudomonadota</taxon>
        <taxon>Alphaproteobacteria</taxon>
        <taxon>Rhodobacterales</taxon>
        <taxon>Paracoccaceae</taxon>
        <taxon>Rhodovulum</taxon>
    </lineage>
</organism>
<evidence type="ECO:0000313" key="4">
    <source>
        <dbReference type="EMBL" id="MRH21170.1"/>
    </source>
</evidence>
<reference evidence="4 5" key="1">
    <citation type="submission" date="2019-11" db="EMBL/GenBank/DDBJ databases">
        <title>Draft Whole-Genome sequence of the marine photosynthetic bacterium Rhodovulum strictum DSM 11289.</title>
        <authorList>
            <person name="Kyndt J.A."/>
            <person name="Meyer T.E."/>
        </authorList>
    </citation>
    <scope>NUCLEOTIDE SEQUENCE [LARGE SCALE GENOMIC DNA]</scope>
    <source>
        <strain evidence="4 5">DSM 11289</strain>
    </source>
</reference>
<dbReference type="NCBIfam" id="TIGR02098">
    <property type="entry name" value="MJ0042_CXXC"/>
    <property type="match status" value="1"/>
</dbReference>
<protein>
    <recommendedName>
        <fullName evidence="3">Zinc finger/thioredoxin putative domain-containing protein</fullName>
    </recommendedName>
</protein>
<keyword evidence="2" id="KW-0472">Membrane</keyword>
<evidence type="ECO:0000313" key="5">
    <source>
        <dbReference type="Proteomes" id="UP000466730"/>
    </source>
</evidence>
<dbReference type="Pfam" id="PF13717">
    <property type="entry name" value="Zn_ribbon_4"/>
    <property type="match status" value="1"/>
</dbReference>
<feature type="domain" description="Zinc finger/thioredoxin putative" evidence="3">
    <location>
        <begin position="17"/>
        <end position="52"/>
    </location>
</feature>
<dbReference type="Proteomes" id="UP000466730">
    <property type="component" value="Unassembled WGS sequence"/>
</dbReference>
<feature type="transmembrane region" description="Helical" evidence="2">
    <location>
        <begin position="210"/>
        <end position="229"/>
    </location>
</feature>
<feature type="compositionally biased region" description="Basic and acidic residues" evidence="1">
    <location>
        <begin position="110"/>
        <end position="119"/>
    </location>
</feature>
<name>A0A844B665_9RHOB</name>
<evidence type="ECO:0000259" key="3">
    <source>
        <dbReference type="Pfam" id="PF13717"/>
    </source>
</evidence>
<feature type="compositionally biased region" description="Low complexity" evidence="1">
    <location>
        <begin position="133"/>
        <end position="144"/>
    </location>
</feature>
<dbReference type="OrthoDB" id="7159357at2"/>
<keyword evidence="2" id="KW-1133">Transmembrane helix</keyword>
<comment type="caution">
    <text evidence="4">The sequence shown here is derived from an EMBL/GenBank/DDBJ whole genome shotgun (WGS) entry which is preliminary data.</text>
</comment>
<accession>A0A844B665</accession>
<sequence length="267" mass="27487">MTGRARAQRRVEAGCGMRLICPNCDAQYEVDDAVIPDEGRDVQCSNCGHTWFQHAARAAAVAPPVPEAEDIGWHGETTAPQAPAPEPGPSAAARRALDASVLNILQEEAAREQRVREQEAATETFSSQPDLGLDSAPPRRAAPAADAVMAAVSAPAPAPGPDGGAAAAGRDLLPDLAEINASLDASSDRGADSIVTAEAEARAERSGFRLGFVLVLLVAAVALGAYLMAPEIGALHPALEAPMEGYAAAVDGLRLWLHALLPQSAGG</sequence>
<feature type="region of interest" description="Disordered" evidence="1">
    <location>
        <begin position="110"/>
        <end position="144"/>
    </location>
</feature>
<feature type="region of interest" description="Disordered" evidence="1">
    <location>
        <begin position="68"/>
        <end position="94"/>
    </location>
</feature>
<keyword evidence="5" id="KW-1185">Reference proteome</keyword>